<reference evidence="2 3" key="1">
    <citation type="submission" date="2023-02" db="EMBL/GenBank/DDBJ databases">
        <title>LHISI_Scaffold_Assembly.</title>
        <authorList>
            <person name="Stuart O.P."/>
            <person name="Cleave R."/>
            <person name="Magrath M.J.L."/>
            <person name="Mikheyev A.S."/>
        </authorList>
    </citation>
    <scope>NUCLEOTIDE SEQUENCE [LARGE SCALE GENOMIC DNA]</scope>
    <source>
        <strain evidence="2">Daus_M_001</strain>
        <tissue evidence="2">Leg muscle</tissue>
    </source>
</reference>
<gene>
    <name evidence="2" type="ORF">PR048_003879</name>
</gene>
<feature type="compositionally biased region" description="Basic and acidic residues" evidence="1">
    <location>
        <begin position="676"/>
        <end position="685"/>
    </location>
</feature>
<dbReference type="Proteomes" id="UP001159363">
    <property type="component" value="Chromosome 1"/>
</dbReference>
<dbReference type="EMBL" id="JARBHB010000001">
    <property type="protein sequence ID" value="KAJ8898519.1"/>
    <property type="molecule type" value="Genomic_DNA"/>
</dbReference>
<feature type="region of interest" description="Disordered" evidence="1">
    <location>
        <begin position="626"/>
        <end position="685"/>
    </location>
</feature>
<evidence type="ECO:0000256" key="1">
    <source>
        <dbReference type="SAM" id="MobiDB-lite"/>
    </source>
</evidence>
<feature type="region of interest" description="Disordered" evidence="1">
    <location>
        <begin position="468"/>
        <end position="521"/>
    </location>
</feature>
<comment type="caution">
    <text evidence="2">The sequence shown here is derived from an EMBL/GenBank/DDBJ whole genome shotgun (WGS) entry which is preliminary data.</text>
</comment>
<keyword evidence="3" id="KW-1185">Reference proteome</keyword>
<organism evidence="2 3">
    <name type="scientific">Dryococelus australis</name>
    <dbReference type="NCBI Taxonomy" id="614101"/>
    <lineage>
        <taxon>Eukaryota</taxon>
        <taxon>Metazoa</taxon>
        <taxon>Ecdysozoa</taxon>
        <taxon>Arthropoda</taxon>
        <taxon>Hexapoda</taxon>
        <taxon>Insecta</taxon>
        <taxon>Pterygota</taxon>
        <taxon>Neoptera</taxon>
        <taxon>Polyneoptera</taxon>
        <taxon>Phasmatodea</taxon>
        <taxon>Verophasmatodea</taxon>
        <taxon>Anareolatae</taxon>
        <taxon>Phasmatidae</taxon>
        <taxon>Eurycanthinae</taxon>
        <taxon>Dryococelus</taxon>
    </lineage>
</organism>
<accession>A0ABQ9IPD5</accession>
<protein>
    <submittedName>
        <fullName evidence="2">Uncharacterized protein</fullName>
    </submittedName>
</protein>
<name>A0ABQ9IPD5_9NEOP</name>
<sequence length="685" mass="78474">MDFVKNPSQHSPGATSREDCLLARALFGGRSLPFAEKQFKFNLSLRGLEKCRPLGEGFRGDRRDAFRNVCKQTAAPLSKRAALSSLALALEVEMERRRNSMVKETGIHGENSLASGVATFPIFFGGEASKVLHHGRYSTPKAAGILEGHIPGRQETGLLSQLTYKLTLINTRDSNPEPPATQIGGAPTNCVTGDRHLNVTMLFTMGINLYDSHDSKHDCLRPNRVTTQAIRCSVNVWPTEHFTIQKRNSRLCRVLQTHTLASNMASLTSNTSGRRQPIGNLRNMQFPIRQRKARSQRLTQPICSKCAPNHRNHDVTSSLCTYILFVLTGRRVCCKFQGGWYSCEYGGLTSQTSQWILLTHERHCQLLLQIQTKFYKIHSSLQHDRFSEDTRATPAPPLLNKTSRALLEHTCVVRHGYCTQVYYWQLQLKLPSVEGCCVRDQTHCIGPANTTRFELPDRVTLRDLGQLLTTRSREPMGEQRGNARAGDTGDPRENPPTSGLVRHDSHVYYNTAPKVKGGRDGDLKLDIRRRREISRRLRKKVREWMSLGKTNGRFGIIWTQGTRREECQRKNVEKNSRGRTRRIMPEEECVDECQTKNMEKKEECGEECQRKNTEKNARVRMLRRMTEEEHGDECKRKNVEKNARGRRFKSIPEEERGEERQRKNMEKNARGRMWRRVPEEEHGEE</sequence>
<evidence type="ECO:0000313" key="3">
    <source>
        <dbReference type="Proteomes" id="UP001159363"/>
    </source>
</evidence>
<feature type="compositionally biased region" description="Basic and acidic residues" evidence="1">
    <location>
        <begin position="650"/>
        <end position="669"/>
    </location>
</feature>
<evidence type="ECO:0000313" key="2">
    <source>
        <dbReference type="EMBL" id="KAJ8898519.1"/>
    </source>
</evidence>
<feature type="compositionally biased region" description="Basic and acidic residues" evidence="1">
    <location>
        <begin position="626"/>
        <end position="643"/>
    </location>
</feature>
<proteinExistence type="predicted"/>